<evidence type="ECO:0000259" key="7">
    <source>
        <dbReference type="Pfam" id="PF12851"/>
    </source>
</evidence>
<feature type="region of interest" description="Disordered" evidence="6">
    <location>
        <begin position="459"/>
        <end position="502"/>
    </location>
</feature>
<evidence type="ECO:0000256" key="5">
    <source>
        <dbReference type="ARBA" id="ARBA00023004"/>
    </source>
</evidence>
<keyword evidence="9" id="KW-1185">Reference proteome</keyword>
<keyword evidence="5" id="KW-0408">Iron</keyword>
<comment type="cofactor">
    <cofactor evidence="1">
        <name>Fe(2+)</name>
        <dbReference type="ChEBI" id="CHEBI:29033"/>
    </cofactor>
</comment>
<dbReference type="EMBL" id="CAJVPV010006723">
    <property type="protein sequence ID" value="CAG8609428.1"/>
    <property type="molecule type" value="Genomic_DNA"/>
</dbReference>
<accession>A0A9N9GIY2</accession>
<dbReference type="GO" id="GO:0046872">
    <property type="term" value="F:metal ion binding"/>
    <property type="evidence" value="ECO:0007669"/>
    <property type="project" value="UniProtKB-KW"/>
</dbReference>
<dbReference type="Proteomes" id="UP000789342">
    <property type="component" value="Unassembled WGS sequence"/>
</dbReference>
<evidence type="ECO:0000256" key="6">
    <source>
        <dbReference type="SAM" id="MobiDB-lite"/>
    </source>
</evidence>
<evidence type="ECO:0000256" key="3">
    <source>
        <dbReference type="ARBA" id="ARBA00022964"/>
    </source>
</evidence>
<keyword evidence="3" id="KW-0223">Dioxygenase</keyword>
<dbReference type="OrthoDB" id="2442370at2759"/>
<feature type="domain" description="2OGFeDO JBP1/TET oxygenase" evidence="7">
    <location>
        <begin position="296"/>
        <end position="432"/>
    </location>
</feature>
<protein>
    <submittedName>
        <fullName evidence="8">10715_t:CDS:1</fullName>
    </submittedName>
</protein>
<proteinExistence type="predicted"/>
<dbReference type="Gene3D" id="3.60.130.30">
    <property type="match status" value="1"/>
</dbReference>
<evidence type="ECO:0000256" key="4">
    <source>
        <dbReference type="ARBA" id="ARBA00023002"/>
    </source>
</evidence>
<organism evidence="8 9">
    <name type="scientific">Acaulospora morrowiae</name>
    <dbReference type="NCBI Taxonomy" id="94023"/>
    <lineage>
        <taxon>Eukaryota</taxon>
        <taxon>Fungi</taxon>
        <taxon>Fungi incertae sedis</taxon>
        <taxon>Mucoromycota</taxon>
        <taxon>Glomeromycotina</taxon>
        <taxon>Glomeromycetes</taxon>
        <taxon>Diversisporales</taxon>
        <taxon>Acaulosporaceae</taxon>
        <taxon>Acaulospora</taxon>
    </lineage>
</organism>
<keyword evidence="4" id="KW-0560">Oxidoreductase</keyword>
<dbReference type="GO" id="GO:0051213">
    <property type="term" value="F:dioxygenase activity"/>
    <property type="evidence" value="ECO:0007669"/>
    <property type="project" value="UniProtKB-KW"/>
</dbReference>
<keyword evidence="2" id="KW-0479">Metal-binding</keyword>
<dbReference type="Pfam" id="PF12851">
    <property type="entry name" value="Tet_JBP"/>
    <property type="match status" value="1"/>
</dbReference>
<dbReference type="InterPro" id="IPR024779">
    <property type="entry name" value="2OGFeDO_JBP1/TET_oxygenase_dom"/>
</dbReference>
<evidence type="ECO:0000256" key="2">
    <source>
        <dbReference type="ARBA" id="ARBA00022723"/>
    </source>
</evidence>
<evidence type="ECO:0000313" key="8">
    <source>
        <dbReference type="EMBL" id="CAG8609428.1"/>
    </source>
</evidence>
<dbReference type="AlphaFoldDB" id="A0A9N9GIY2"/>
<feature type="compositionally biased region" description="Basic and acidic residues" evidence="6">
    <location>
        <begin position="475"/>
        <end position="493"/>
    </location>
</feature>
<evidence type="ECO:0000256" key="1">
    <source>
        <dbReference type="ARBA" id="ARBA00001954"/>
    </source>
</evidence>
<sequence length="502" mass="57939">MTIEDIQKYITLEWVSEDFLSGDLKPSNLQQSSVYTDPLFTFQEKFLEKRWQRLVVRELLNEKLLPQNSKLYEGNFNGNKKSLPPQSIQPIPTSSEIPTNFMELLESEVFNHTSLDHASHNNPSALVESSDKLLWKNFALWGCFVIGPNFIQQLRRHCRHLWFRVNLIYRHVESQDKSLERYIHETFLRHPRDKLYIAKESTMIVARGINLKNYQHIFNPQCFVNTFGETIVDLFDFYNKIAVEDVRIAVDQYYQHTLAHPSHQSKQFAKDLIEHFGGFADSNNLPYTTANTASSHCEEHQECVQDLIQGLQPISKAVNKYIEATYPALYSKMKKLDLGPNVPKSFGVFPTVAVNFNVICQFHRDLKDHRNTLCVVCPLGKFEGGELTFPELKLIIHAKQGQAVAFRSNILVHGNLPVIAGVRHSVVFYIHNTIIKQKRKFGSLFADYDLGWDNNSNEDEPLPKYLPPTLGSGDNEVKPKNHRRTNIDLERARKGLPARYKK</sequence>
<comment type="caution">
    <text evidence="8">The sequence shown here is derived from an EMBL/GenBank/DDBJ whole genome shotgun (WGS) entry which is preliminary data.</text>
</comment>
<evidence type="ECO:0000313" key="9">
    <source>
        <dbReference type="Proteomes" id="UP000789342"/>
    </source>
</evidence>
<gene>
    <name evidence="8" type="ORF">AMORRO_LOCUS8150</name>
</gene>
<reference evidence="8" key="1">
    <citation type="submission" date="2021-06" db="EMBL/GenBank/DDBJ databases">
        <authorList>
            <person name="Kallberg Y."/>
            <person name="Tangrot J."/>
            <person name="Rosling A."/>
        </authorList>
    </citation>
    <scope>NUCLEOTIDE SEQUENCE</scope>
    <source>
        <strain evidence="8">CL551</strain>
    </source>
</reference>
<name>A0A9N9GIY2_9GLOM</name>